<proteinExistence type="predicted"/>
<sequence length="200" mass="22605">MKKVHPTRWMDIIDTFGHRCYRHCTRNQNQKFEDKNQGFQDGIRKMHEPTPIENTNGNPNSLQIFPKCSIAGLCAKILLNSGTGNCTVARRCPQAAPRAKSRSASPNRSFSGTTTVKTTSSFSKLGNLRCCDSEVGSLDPSATPKIVLKRISSRSLRRKWRRVRGSSVTRVWSTWRFAVQVEEELRWNSRPTYVSSESVG</sequence>
<protein>
    <submittedName>
        <fullName evidence="1">Uncharacterized protein</fullName>
    </submittedName>
</protein>
<reference evidence="1" key="1">
    <citation type="journal article" date="2021" name="Environ. Microbiol.">
        <title>Gene family expansions and transcriptome signatures uncover fungal adaptations to wood decay.</title>
        <authorList>
            <person name="Hage H."/>
            <person name="Miyauchi S."/>
            <person name="Viragh M."/>
            <person name="Drula E."/>
            <person name="Min B."/>
            <person name="Chaduli D."/>
            <person name="Navarro D."/>
            <person name="Favel A."/>
            <person name="Norest M."/>
            <person name="Lesage-Meessen L."/>
            <person name="Balint B."/>
            <person name="Merenyi Z."/>
            <person name="de Eugenio L."/>
            <person name="Morin E."/>
            <person name="Martinez A.T."/>
            <person name="Baldrian P."/>
            <person name="Stursova M."/>
            <person name="Martinez M.J."/>
            <person name="Novotny C."/>
            <person name="Magnuson J.K."/>
            <person name="Spatafora J.W."/>
            <person name="Maurice S."/>
            <person name="Pangilinan J."/>
            <person name="Andreopoulos W."/>
            <person name="LaButti K."/>
            <person name="Hundley H."/>
            <person name="Na H."/>
            <person name="Kuo A."/>
            <person name="Barry K."/>
            <person name="Lipzen A."/>
            <person name="Henrissat B."/>
            <person name="Riley R."/>
            <person name="Ahrendt S."/>
            <person name="Nagy L.G."/>
            <person name="Grigoriev I.V."/>
            <person name="Martin F."/>
            <person name="Rosso M.N."/>
        </authorList>
    </citation>
    <scope>NUCLEOTIDE SEQUENCE</scope>
    <source>
        <strain evidence="1">CBS 384.51</strain>
    </source>
</reference>
<evidence type="ECO:0000313" key="2">
    <source>
        <dbReference type="Proteomes" id="UP001055072"/>
    </source>
</evidence>
<comment type="caution">
    <text evidence="1">The sequence shown here is derived from an EMBL/GenBank/DDBJ whole genome shotgun (WGS) entry which is preliminary data.</text>
</comment>
<evidence type="ECO:0000313" key="1">
    <source>
        <dbReference type="EMBL" id="KAI0092027.1"/>
    </source>
</evidence>
<organism evidence="1 2">
    <name type="scientific">Irpex rosettiformis</name>
    <dbReference type="NCBI Taxonomy" id="378272"/>
    <lineage>
        <taxon>Eukaryota</taxon>
        <taxon>Fungi</taxon>
        <taxon>Dikarya</taxon>
        <taxon>Basidiomycota</taxon>
        <taxon>Agaricomycotina</taxon>
        <taxon>Agaricomycetes</taxon>
        <taxon>Polyporales</taxon>
        <taxon>Irpicaceae</taxon>
        <taxon>Irpex</taxon>
    </lineage>
</organism>
<name>A0ACB8UCG8_9APHY</name>
<keyword evidence="2" id="KW-1185">Reference proteome</keyword>
<gene>
    <name evidence="1" type="ORF">BDY19DRAFT_928022</name>
</gene>
<dbReference type="EMBL" id="MU274904">
    <property type="protein sequence ID" value="KAI0092027.1"/>
    <property type="molecule type" value="Genomic_DNA"/>
</dbReference>
<accession>A0ACB8UCG8</accession>
<dbReference type="Proteomes" id="UP001055072">
    <property type="component" value="Unassembled WGS sequence"/>
</dbReference>